<dbReference type="SUPFAM" id="SSF56436">
    <property type="entry name" value="C-type lectin-like"/>
    <property type="match status" value="1"/>
</dbReference>
<dbReference type="InterPro" id="IPR016186">
    <property type="entry name" value="C-type_lectin-like/link_sf"/>
</dbReference>
<name>A0A914C8K5_9BILA</name>
<proteinExistence type="predicted"/>
<protein>
    <submittedName>
        <fullName evidence="3">C-type lectin domain-containing protein</fullName>
    </submittedName>
</protein>
<evidence type="ECO:0000313" key="3">
    <source>
        <dbReference type="WBParaSite" id="ACRNAN_Path_473.g1786.t1"/>
    </source>
</evidence>
<dbReference type="Gene3D" id="3.10.100.10">
    <property type="entry name" value="Mannose-Binding Protein A, subunit A"/>
    <property type="match status" value="1"/>
</dbReference>
<dbReference type="WBParaSite" id="ACRNAN_Path_473.g1786.t1">
    <property type="protein sequence ID" value="ACRNAN_Path_473.g1786.t1"/>
    <property type="gene ID" value="ACRNAN_Path_473.g1786"/>
</dbReference>
<keyword evidence="2" id="KW-1185">Reference proteome</keyword>
<dbReference type="Pfam" id="PF00059">
    <property type="entry name" value="Lectin_C"/>
    <property type="match status" value="1"/>
</dbReference>
<sequence length="108" mass="12601">MLSICQDLSNSVPLALTSQEKYDFIEEISYAEYSYNLGLHRNKQNKWVWFDYDGSELPLGNFTKWAPGYNENSSGDCVALLLRYLMQTFVPMYAMGKKLDQKRTRLLQ</sequence>
<evidence type="ECO:0000259" key="1">
    <source>
        <dbReference type="Pfam" id="PF00059"/>
    </source>
</evidence>
<reference evidence="3" key="1">
    <citation type="submission" date="2022-11" db="UniProtKB">
        <authorList>
            <consortium name="WormBaseParasite"/>
        </authorList>
    </citation>
    <scope>IDENTIFICATION</scope>
</reference>
<organism evidence="2 3">
    <name type="scientific">Acrobeloides nanus</name>
    <dbReference type="NCBI Taxonomy" id="290746"/>
    <lineage>
        <taxon>Eukaryota</taxon>
        <taxon>Metazoa</taxon>
        <taxon>Ecdysozoa</taxon>
        <taxon>Nematoda</taxon>
        <taxon>Chromadorea</taxon>
        <taxon>Rhabditida</taxon>
        <taxon>Tylenchina</taxon>
        <taxon>Cephalobomorpha</taxon>
        <taxon>Cephaloboidea</taxon>
        <taxon>Cephalobidae</taxon>
        <taxon>Acrobeloides</taxon>
    </lineage>
</organism>
<dbReference type="InterPro" id="IPR001304">
    <property type="entry name" value="C-type_lectin-like"/>
</dbReference>
<dbReference type="Proteomes" id="UP000887540">
    <property type="component" value="Unplaced"/>
</dbReference>
<dbReference type="InterPro" id="IPR016187">
    <property type="entry name" value="CTDL_fold"/>
</dbReference>
<feature type="domain" description="C-type lectin" evidence="1">
    <location>
        <begin position="4"/>
        <end position="80"/>
    </location>
</feature>
<evidence type="ECO:0000313" key="2">
    <source>
        <dbReference type="Proteomes" id="UP000887540"/>
    </source>
</evidence>
<accession>A0A914C8K5</accession>
<dbReference type="AlphaFoldDB" id="A0A914C8K5"/>